<dbReference type="InterPro" id="IPR052448">
    <property type="entry name" value="DnaJ_C16_autophagy_reg"/>
</dbReference>
<sequence length="685" mass="78265">MICLLCLYFYCWNLSVLAICLSKLVQQTSNSPSKKIRPNMSNKEISDPLNKSLKKKKGCNVFDVELCCSKAYKKLAKKYHPDINGGVTNERMVRINNAFEILGNAKKRQEYDDQERARQHPFYHHGRGQNTDKGIGIQLTTDNVNLLLYKLEEPFLIYFYEQYNSQCKVALPIFEDACVKLRDMVRCAKVDIGHAPQLIQHFKLYRVPSFVASYQTSKNSQKMTREKVIEFKPGIDSNKIINEISKHLFAPQIHEISTNAQILAFLFPDYIDKDKDKDKEKDKDKDKRKSKPKAQIDDDQKVKVICLSDARTFDNRHIMINWLASQSQFETKVHFGYYYVSPSKAGHHHRRVTIFDKLGLEIEIPSVIVFSNTIALRQLFEICEDGRTNTETNTNDNNNNNNNDNNNNDNNNNNNNNNENICSWFESSDDYGMYAHSISSTEPSQIQEFVKAHQLPLVSRIYRDNFVDLAYLLEKQVLYIFTIYQSTLRITSPTGEETRSALDHVLLLAQCASALSTENLRFAYVLCENENEFCRSIDGKTVNSKAGSGASATSPIGVVALGAIKNRVKRYPSNGKLVSNVFHKQNQSLFIDNVQSLVQWISSTEKEWDANDAASISQWNSVELSFPKQTSTLFHNTATSSDSWFSLSSWFSSSFGGLIDIFSSVSQLLLILFVFMVVLPMLRIH</sequence>
<dbReference type="OrthoDB" id="445556at2759"/>
<name>X6L8C7_RETFI</name>
<feature type="chain" id="PRO_5004974583" description="J domain-containing protein" evidence="3">
    <location>
        <begin position="19"/>
        <end position="685"/>
    </location>
</feature>
<gene>
    <name evidence="5" type="ORF">RFI_39782</name>
</gene>
<protein>
    <recommendedName>
        <fullName evidence="4">J domain-containing protein</fullName>
    </recommendedName>
</protein>
<dbReference type="SMART" id="SM00271">
    <property type="entry name" value="DnaJ"/>
    <property type="match status" value="1"/>
</dbReference>
<feature type="transmembrane region" description="Helical" evidence="2">
    <location>
        <begin position="661"/>
        <end position="682"/>
    </location>
</feature>
<proteinExistence type="predicted"/>
<keyword evidence="2" id="KW-1133">Transmembrane helix</keyword>
<evidence type="ECO:0000256" key="2">
    <source>
        <dbReference type="SAM" id="Phobius"/>
    </source>
</evidence>
<feature type="signal peptide" evidence="3">
    <location>
        <begin position="1"/>
        <end position="18"/>
    </location>
</feature>
<keyword evidence="2" id="KW-0472">Membrane</keyword>
<dbReference type="Pfam" id="PF00085">
    <property type="entry name" value="Thioredoxin"/>
    <property type="match status" value="1"/>
</dbReference>
<dbReference type="EMBL" id="ASPP01048753">
    <property type="protein sequence ID" value="ETN97745.1"/>
    <property type="molecule type" value="Genomic_DNA"/>
</dbReference>
<dbReference type="Pfam" id="PF00226">
    <property type="entry name" value="DnaJ"/>
    <property type="match status" value="1"/>
</dbReference>
<reference evidence="5 6" key="1">
    <citation type="journal article" date="2013" name="Curr. Biol.">
        <title>The Genome of the Foraminiferan Reticulomyxa filosa.</title>
        <authorList>
            <person name="Glockner G."/>
            <person name="Hulsmann N."/>
            <person name="Schleicher M."/>
            <person name="Noegel A.A."/>
            <person name="Eichinger L."/>
            <person name="Gallinger C."/>
            <person name="Pawlowski J."/>
            <person name="Sierra R."/>
            <person name="Euteneuer U."/>
            <person name="Pillet L."/>
            <person name="Moustafa A."/>
            <person name="Platzer M."/>
            <person name="Groth M."/>
            <person name="Szafranski K."/>
            <person name="Schliwa M."/>
        </authorList>
    </citation>
    <scope>NUCLEOTIDE SEQUENCE [LARGE SCALE GENOMIC DNA]</scope>
</reference>
<dbReference type="Proteomes" id="UP000023152">
    <property type="component" value="Unassembled WGS sequence"/>
</dbReference>
<keyword evidence="3" id="KW-0732">Signal</keyword>
<keyword evidence="2" id="KW-0812">Transmembrane</keyword>
<dbReference type="SUPFAM" id="SSF52833">
    <property type="entry name" value="Thioredoxin-like"/>
    <property type="match status" value="1"/>
</dbReference>
<dbReference type="AlphaFoldDB" id="X6L8C7"/>
<dbReference type="InterPro" id="IPR013766">
    <property type="entry name" value="Thioredoxin_domain"/>
</dbReference>
<evidence type="ECO:0000313" key="5">
    <source>
        <dbReference type="EMBL" id="ETN97745.1"/>
    </source>
</evidence>
<organism evidence="5 6">
    <name type="scientific">Reticulomyxa filosa</name>
    <dbReference type="NCBI Taxonomy" id="46433"/>
    <lineage>
        <taxon>Eukaryota</taxon>
        <taxon>Sar</taxon>
        <taxon>Rhizaria</taxon>
        <taxon>Retaria</taxon>
        <taxon>Foraminifera</taxon>
        <taxon>Monothalamids</taxon>
        <taxon>Reticulomyxidae</taxon>
        <taxon>Reticulomyxa</taxon>
    </lineage>
</organism>
<feature type="domain" description="J" evidence="4">
    <location>
        <begin position="52"/>
        <end position="115"/>
    </location>
</feature>
<dbReference type="PROSITE" id="PS50076">
    <property type="entry name" value="DNAJ_2"/>
    <property type="match status" value="1"/>
</dbReference>
<evidence type="ECO:0000313" key="6">
    <source>
        <dbReference type="Proteomes" id="UP000023152"/>
    </source>
</evidence>
<feature type="compositionally biased region" description="Basic and acidic residues" evidence="1">
    <location>
        <begin position="276"/>
        <end position="287"/>
    </location>
</feature>
<dbReference type="CDD" id="cd02947">
    <property type="entry name" value="TRX_family"/>
    <property type="match status" value="1"/>
</dbReference>
<comment type="caution">
    <text evidence="5">The sequence shown here is derived from an EMBL/GenBank/DDBJ whole genome shotgun (WGS) entry which is preliminary data.</text>
</comment>
<feature type="region of interest" description="Disordered" evidence="1">
    <location>
        <begin position="276"/>
        <end position="295"/>
    </location>
</feature>
<dbReference type="InterPro" id="IPR001623">
    <property type="entry name" value="DnaJ_domain"/>
</dbReference>
<dbReference type="InterPro" id="IPR036869">
    <property type="entry name" value="J_dom_sf"/>
</dbReference>
<dbReference type="InterPro" id="IPR036249">
    <property type="entry name" value="Thioredoxin-like_sf"/>
</dbReference>
<accession>X6L8C7</accession>
<keyword evidence="6" id="KW-1185">Reference proteome</keyword>
<evidence type="ECO:0000259" key="4">
    <source>
        <dbReference type="PROSITE" id="PS50076"/>
    </source>
</evidence>
<evidence type="ECO:0000256" key="1">
    <source>
        <dbReference type="SAM" id="MobiDB-lite"/>
    </source>
</evidence>
<dbReference type="PANTHER" id="PTHR44303:SF2">
    <property type="entry name" value="DNAJ HOMOLOG SUBFAMILY C MEMBER 16"/>
    <property type="match status" value="1"/>
</dbReference>
<dbReference type="Gene3D" id="3.40.30.10">
    <property type="entry name" value="Glutaredoxin"/>
    <property type="match status" value="1"/>
</dbReference>
<feature type="region of interest" description="Disordered" evidence="1">
    <location>
        <begin position="390"/>
        <end position="419"/>
    </location>
</feature>
<evidence type="ECO:0000256" key="3">
    <source>
        <dbReference type="SAM" id="SignalP"/>
    </source>
</evidence>
<dbReference type="Gene3D" id="1.10.287.110">
    <property type="entry name" value="DnaJ domain"/>
    <property type="match status" value="1"/>
</dbReference>
<dbReference type="SUPFAM" id="SSF46565">
    <property type="entry name" value="Chaperone J-domain"/>
    <property type="match status" value="1"/>
</dbReference>
<dbReference type="PANTHER" id="PTHR44303">
    <property type="entry name" value="DNAJ HOMOLOG SUBFAMILY C MEMBER 16"/>
    <property type="match status" value="1"/>
</dbReference>